<evidence type="ECO:0008006" key="6">
    <source>
        <dbReference type="Google" id="ProtNLM"/>
    </source>
</evidence>
<dbReference type="PATRIC" id="fig|28037.214.peg.46"/>
<keyword evidence="1" id="KW-1133">Transmembrane helix</keyword>
<evidence type="ECO:0000256" key="1">
    <source>
        <dbReference type="SAM" id="Phobius"/>
    </source>
</evidence>
<protein>
    <recommendedName>
        <fullName evidence="6">Threonine dehydratase</fullName>
    </recommendedName>
</protein>
<keyword evidence="1" id="KW-0812">Transmembrane</keyword>
<evidence type="ECO:0000259" key="3">
    <source>
        <dbReference type="Pfam" id="PF20990"/>
    </source>
</evidence>
<dbReference type="Pfam" id="PF20990">
    <property type="entry name" value="DUF2207_C"/>
    <property type="match status" value="1"/>
</dbReference>
<evidence type="ECO:0000259" key="2">
    <source>
        <dbReference type="Pfam" id="PF09972"/>
    </source>
</evidence>
<name>A0A0F2CZY8_STROR</name>
<feature type="transmembrane region" description="Helical" evidence="1">
    <location>
        <begin position="248"/>
        <end position="268"/>
    </location>
</feature>
<proteinExistence type="predicted"/>
<keyword evidence="1" id="KW-0472">Membrane</keyword>
<dbReference type="Proteomes" id="UP000033716">
    <property type="component" value="Unassembled WGS sequence"/>
</dbReference>
<dbReference type="AlphaFoldDB" id="A0A0F2CZY8"/>
<evidence type="ECO:0000313" key="4">
    <source>
        <dbReference type="EMBL" id="KJQ72141.1"/>
    </source>
</evidence>
<feature type="domain" description="Predicted membrane protein YciQ-like C-terminal" evidence="3">
    <location>
        <begin position="285"/>
        <end position="562"/>
    </location>
</feature>
<dbReference type="RefSeq" id="WP_033630361.1">
    <property type="nucleotide sequence ID" value="NZ_JYGO01000005.1"/>
</dbReference>
<comment type="caution">
    <text evidence="4">The sequence shown here is derived from an EMBL/GenBank/DDBJ whole genome shotgun (WGS) entry which is preliminary data.</text>
</comment>
<dbReference type="Pfam" id="PF09972">
    <property type="entry name" value="DUF2207"/>
    <property type="match status" value="1"/>
</dbReference>
<organism evidence="4 5">
    <name type="scientific">Streptococcus oralis subsp. oralis</name>
    <dbReference type="NCBI Taxonomy" id="1891914"/>
    <lineage>
        <taxon>Bacteria</taxon>
        <taxon>Bacillati</taxon>
        <taxon>Bacillota</taxon>
        <taxon>Bacilli</taxon>
        <taxon>Lactobacillales</taxon>
        <taxon>Streptococcaceae</taxon>
        <taxon>Streptococcus</taxon>
    </lineage>
</organism>
<evidence type="ECO:0000313" key="5">
    <source>
        <dbReference type="Proteomes" id="UP000033716"/>
    </source>
</evidence>
<sequence>MKKRWLLALVFTYLLFIPSLVFAVDFDILSYQGDLNIHADNTAIFKETITYRFGDDYNGQLVGLGKAGKMPEGFDIDPDPTVQVSKNGRIVQNASFYTMEEEDGYKVKIYNAGYAGDTVRVTVTWKLTNLLFLYKDIAELNWQPLTDSTGDIKEIEFKVSSDTPAEKLYFHAGQLLRDSSVEKVNNLYHVKMKDLPRKRQIELHAYWPRSAFAGAPDQGLEEERLTDFNRIESNIATEKAQSEIMMKWVFPVIFMSLLLPIPIFYRMFRQSTSIKKVFPKDHRLYEPPMDLPPMVLAEAVYSTSLEEVNPLNKSGFGKFTFERLIQATLLDLVDRGHLSIFQGDEEPYLRIISEKGLSNFEKECLRMTLSNKKELAISELFPDYQVSSSLYRGAKESDEKHIRETGSRLKRSFEGRLQRIQSCVKDKVHVLRIPSYYRPLTSEERSLALGMRVCSAITALGGLLFFYYSWRTHGFFSIPFLLLGLTGLIASFWVHFAMRGAYRDGVLTEEGAEIFYLWTSFENMLRDIAHLDQAELESIVVWNRLLVYATLFGYAKKVSKLMKVRHIQLENPDLNLYIAYGWNTQFHASTAQIKQYTAVANTASNYSVSSGSGSSGGGFSGGGGGGSIGAF</sequence>
<dbReference type="InterPro" id="IPR048389">
    <property type="entry name" value="YciQ-like_C"/>
</dbReference>
<dbReference type="InterPro" id="IPR018702">
    <property type="entry name" value="DUF2207"/>
</dbReference>
<accession>A0A0F2CZY8</accession>
<gene>
    <name evidence="4" type="ORF">TZ92_00058</name>
</gene>
<feature type="transmembrane region" description="Helical" evidence="1">
    <location>
        <begin position="447"/>
        <end position="468"/>
    </location>
</feature>
<dbReference type="EMBL" id="JYGR01000002">
    <property type="protein sequence ID" value="KJQ72141.1"/>
    <property type="molecule type" value="Genomic_DNA"/>
</dbReference>
<reference evidence="4 5" key="1">
    <citation type="submission" date="2015-02" db="EMBL/GenBank/DDBJ databases">
        <title>Evolution of amylase-binding proteins of oral streptococcal species.</title>
        <authorList>
            <person name="Haase E.M."/>
        </authorList>
    </citation>
    <scope>NUCLEOTIDE SEQUENCE [LARGE SCALE GENOMIC DNA]</scope>
    <source>
        <strain evidence="4 5">SK141</strain>
    </source>
</reference>
<feature type="domain" description="DUF2207" evidence="2">
    <location>
        <begin position="27"/>
        <end position="207"/>
    </location>
</feature>
<feature type="transmembrane region" description="Helical" evidence="1">
    <location>
        <begin position="474"/>
        <end position="494"/>
    </location>
</feature>